<name>A0A4R6C139_9STAP</name>
<evidence type="ECO:0000313" key="8">
    <source>
        <dbReference type="EMBL" id="TDM14642.1"/>
    </source>
</evidence>
<dbReference type="EMBL" id="SCWF01000003">
    <property type="protein sequence ID" value="TDM14642.1"/>
    <property type="molecule type" value="Genomic_DNA"/>
</dbReference>
<dbReference type="InterPro" id="IPR023845">
    <property type="entry name" value="DUF3817_TM"/>
</dbReference>
<comment type="caution">
    <text evidence="8">The sequence shown here is derived from an EMBL/GenBank/DDBJ whole genome shotgun (WGS) entry which is preliminary data.</text>
</comment>
<reference evidence="8 9" key="1">
    <citation type="submission" date="2019-01" db="EMBL/GenBank/DDBJ databases">
        <title>Draft genome sequences of the type strains of six Macrococcus species.</title>
        <authorList>
            <person name="Mazhar S."/>
            <person name="Altermann E."/>
            <person name="Hill C."/>
            <person name="Mcauliffe O."/>
        </authorList>
    </citation>
    <scope>NUCLEOTIDE SEQUENCE [LARGE SCALE GENOMIC DNA]</scope>
    <source>
        <strain evidence="8 9">ATCC 51825</strain>
    </source>
</reference>
<gene>
    <name evidence="8" type="ORF">ERX55_04290</name>
</gene>
<dbReference type="Proteomes" id="UP000294843">
    <property type="component" value="Unassembled WGS sequence"/>
</dbReference>
<evidence type="ECO:0000256" key="2">
    <source>
        <dbReference type="ARBA" id="ARBA00022475"/>
    </source>
</evidence>
<evidence type="ECO:0000259" key="7">
    <source>
        <dbReference type="Pfam" id="PF12823"/>
    </source>
</evidence>
<feature type="transmembrane region" description="Helical" evidence="6">
    <location>
        <begin position="43"/>
        <end position="64"/>
    </location>
</feature>
<feature type="transmembrane region" description="Helical" evidence="6">
    <location>
        <begin position="70"/>
        <end position="93"/>
    </location>
</feature>
<proteinExistence type="predicted"/>
<dbReference type="RefSeq" id="WP_133451371.1">
    <property type="nucleotide sequence ID" value="NZ_SCWF01000003.1"/>
</dbReference>
<evidence type="ECO:0000256" key="6">
    <source>
        <dbReference type="SAM" id="Phobius"/>
    </source>
</evidence>
<keyword evidence="9" id="KW-1185">Reference proteome</keyword>
<dbReference type="Pfam" id="PF12823">
    <property type="entry name" value="DUF3817"/>
    <property type="match status" value="1"/>
</dbReference>
<dbReference type="PANTHER" id="PTHR40077:SF1">
    <property type="entry name" value="MEMBRANE PROTEIN"/>
    <property type="match status" value="1"/>
</dbReference>
<sequence>MNRSTLNSLFRFFSYLEGGSLLILFFIAMPLKYWAGKPEVVMVFGSVHGFLFTIYIILVLWLTFKLKWHFKWIAGAVIAAFLPFGTFVFDHYYKRTLYYRNE</sequence>
<evidence type="ECO:0000256" key="3">
    <source>
        <dbReference type="ARBA" id="ARBA00022692"/>
    </source>
</evidence>
<keyword evidence="4 6" id="KW-1133">Transmembrane helix</keyword>
<organism evidence="8 9">
    <name type="scientific">Macrococcus bovicus</name>
    <dbReference type="NCBI Taxonomy" id="69968"/>
    <lineage>
        <taxon>Bacteria</taxon>
        <taxon>Bacillati</taxon>
        <taxon>Bacillota</taxon>
        <taxon>Bacilli</taxon>
        <taxon>Bacillales</taxon>
        <taxon>Staphylococcaceae</taxon>
        <taxon>Macrococcus</taxon>
    </lineage>
</organism>
<keyword evidence="5 6" id="KW-0472">Membrane</keyword>
<keyword evidence="2" id="KW-1003">Cell membrane</keyword>
<dbReference type="OrthoDB" id="1121311at2"/>
<comment type="subcellular location">
    <subcellularLocation>
        <location evidence="1">Cell membrane</location>
        <topology evidence="1">Multi-pass membrane protein</topology>
    </subcellularLocation>
</comment>
<protein>
    <submittedName>
        <fullName evidence="8">DUF3817 domain-containing protein</fullName>
    </submittedName>
</protein>
<feature type="transmembrane region" description="Helical" evidence="6">
    <location>
        <begin position="12"/>
        <end position="31"/>
    </location>
</feature>
<evidence type="ECO:0000313" key="9">
    <source>
        <dbReference type="Proteomes" id="UP000294843"/>
    </source>
</evidence>
<feature type="domain" description="DUF3817" evidence="7">
    <location>
        <begin position="9"/>
        <end position="95"/>
    </location>
</feature>
<dbReference type="AlphaFoldDB" id="A0A4R6C139"/>
<dbReference type="PANTHER" id="PTHR40077">
    <property type="entry name" value="MEMBRANE PROTEIN-RELATED"/>
    <property type="match status" value="1"/>
</dbReference>
<dbReference type="GO" id="GO:0005886">
    <property type="term" value="C:plasma membrane"/>
    <property type="evidence" value="ECO:0007669"/>
    <property type="project" value="UniProtKB-SubCell"/>
</dbReference>
<evidence type="ECO:0000256" key="5">
    <source>
        <dbReference type="ARBA" id="ARBA00023136"/>
    </source>
</evidence>
<keyword evidence="3 6" id="KW-0812">Transmembrane</keyword>
<evidence type="ECO:0000256" key="4">
    <source>
        <dbReference type="ARBA" id="ARBA00022989"/>
    </source>
</evidence>
<dbReference type="NCBIfam" id="TIGR03954">
    <property type="entry name" value="integ_memb_HG"/>
    <property type="match status" value="1"/>
</dbReference>
<evidence type="ECO:0000256" key="1">
    <source>
        <dbReference type="ARBA" id="ARBA00004651"/>
    </source>
</evidence>
<accession>A0A4R6C139</accession>